<evidence type="ECO:0000313" key="2">
    <source>
        <dbReference type="EMBL" id="ROP99673.1"/>
    </source>
</evidence>
<proteinExistence type="predicted"/>
<protein>
    <submittedName>
        <fullName evidence="2">Uncharacterized protein DUF3108</fullName>
    </submittedName>
</protein>
<organism evidence="2 3">
    <name type="scientific">Stella humosa</name>
    <dbReference type="NCBI Taxonomy" id="94"/>
    <lineage>
        <taxon>Bacteria</taxon>
        <taxon>Pseudomonadati</taxon>
        <taxon>Pseudomonadota</taxon>
        <taxon>Alphaproteobacteria</taxon>
        <taxon>Rhodospirillales</taxon>
        <taxon>Stellaceae</taxon>
        <taxon>Stella</taxon>
    </lineage>
</organism>
<feature type="signal peptide" evidence="1">
    <location>
        <begin position="1"/>
        <end position="23"/>
    </location>
</feature>
<gene>
    <name evidence="2" type="ORF">EDC65_1457</name>
</gene>
<keyword evidence="3" id="KW-1185">Reference proteome</keyword>
<dbReference type="Pfam" id="PF11306">
    <property type="entry name" value="DUF3108"/>
    <property type="match status" value="1"/>
</dbReference>
<keyword evidence="1" id="KW-0732">Signal</keyword>
<reference evidence="2 3" key="1">
    <citation type="submission" date="2018-11" db="EMBL/GenBank/DDBJ databases">
        <title>Genomic Encyclopedia of Type Strains, Phase IV (KMG-IV): sequencing the most valuable type-strain genomes for metagenomic binning, comparative biology and taxonomic classification.</title>
        <authorList>
            <person name="Goeker M."/>
        </authorList>
    </citation>
    <scope>NUCLEOTIDE SEQUENCE [LARGE SCALE GENOMIC DNA]</scope>
    <source>
        <strain evidence="2 3">DSM 5900</strain>
    </source>
</reference>
<dbReference type="InterPro" id="IPR021457">
    <property type="entry name" value="DUF3108"/>
</dbReference>
<evidence type="ECO:0000256" key="1">
    <source>
        <dbReference type="SAM" id="SignalP"/>
    </source>
</evidence>
<dbReference type="OrthoDB" id="7375395at2"/>
<dbReference type="EMBL" id="RJKX01000013">
    <property type="protein sequence ID" value="ROP99673.1"/>
    <property type="molecule type" value="Genomic_DNA"/>
</dbReference>
<comment type="caution">
    <text evidence="2">The sequence shown here is derived from an EMBL/GenBank/DDBJ whole genome shotgun (WGS) entry which is preliminary data.</text>
</comment>
<evidence type="ECO:0000313" key="3">
    <source>
        <dbReference type="Proteomes" id="UP000278222"/>
    </source>
</evidence>
<feature type="chain" id="PRO_5018249374" evidence="1">
    <location>
        <begin position="24"/>
        <end position="279"/>
    </location>
</feature>
<dbReference type="Proteomes" id="UP000278222">
    <property type="component" value="Unassembled WGS sequence"/>
</dbReference>
<name>A0A3N1LWW4_9PROT</name>
<dbReference type="RefSeq" id="WP_123689039.1">
    <property type="nucleotide sequence ID" value="NZ_AP019700.1"/>
</dbReference>
<dbReference type="AlphaFoldDB" id="A0A3N1LWW4"/>
<sequence>MRSLRMLGVLGAWLVLGPAAALAAPKSIELQYDVYTAGLPTLALKLDIAFTGEGYRVAADMQTQGLAGFLFPWHYQSVSEGVVAGGDLRPALYRTTSTASGKTKTARLVYRADGTVAATAEPAVEEGRDPVPPGLTRGSVDILTAVLRVTRRLESTGRCDGEVPVYDGLRRYDLVFSDGGLDRSNAMTVSAVRRCSASMRRLAGFLKTLSPWDDGDDARAAAIAVASLGGDLPLVPVRLDLATPIGMAYAELASVKIDGRALPAPGDDISVAKGPAPRR</sequence>
<accession>A0A3N1LWW4</accession>